<dbReference type="Proteomes" id="UP000195043">
    <property type="component" value="Unassembled WGS sequence"/>
</dbReference>
<sequence length="493" mass="57093">MFPDFLNKADKRKFLFVQYLEKLPTLSEDKEVVMADLAMSSFLFYKTIDELHTDFNAFGLAGEYHIYLEGNIVKLTRNGLVSADLLFSHYLEDSLKYCMFKECFFERLVSVYEFAAVHFFSHNPIYKEFKALKKLLLDFDIKINKEFQLIGDEWVVREFLFVFFLRNKEKINELFPSLSTESVKKFTLIFDDPSFLYPSDTRMSVKLALILNIIAIRVKHGHHLGNARPNGLLVPVEDPLLNKISQWVYDINPIQEKHICQVEAEGIAQFLISEGLIDGSIFASAGRPEVAEMNHRFLDNLVECFPVSAQDFETIEKELYGIHYLVLSFPPTSTWQYLEADISFFVEDYPEFSTFSRAFIEMNLKLDFNSDDAKFLFHHYLTLLVSVVSVKGILDPIKTCVDFSYGEKYNRILQQNIAHFIDTPMQFQLNPDETTELIISDILIHDADKSVLVQWSTPPKQSDWEGLKERVLDIRKNRIEQAIACLSDQAASS</sequence>
<feature type="domain" description="Mga helix-turn-helix" evidence="3">
    <location>
        <begin position="84"/>
        <end position="164"/>
    </location>
</feature>
<protein>
    <recommendedName>
        <fullName evidence="3">Mga helix-turn-helix domain-containing protein</fullName>
    </recommendedName>
</protein>
<dbReference type="InterPro" id="IPR007737">
    <property type="entry name" value="Mga_HTH"/>
</dbReference>
<dbReference type="AlphaFoldDB" id="A0A242A4X6"/>
<dbReference type="OrthoDB" id="2143991at2"/>
<dbReference type="Pfam" id="PF05043">
    <property type="entry name" value="Mga"/>
    <property type="match status" value="1"/>
</dbReference>
<keyword evidence="2" id="KW-0804">Transcription</keyword>
<name>A0A242A4X6_9ENTE</name>
<dbReference type="EMBL" id="NGKU01000001">
    <property type="protein sequence ID" value="OTN75969.1"/>
    <property type="molecule type" value="Genomic_DNA"/>
</dbReference>
<dbReference type="RefSeq" id="WP_086273972.1">
    <property type="nucleotide sequence ID" value="NZ_NGKU01000001.1"/>
</dbReference>
<evidence type="ECO:0000313" key="5">
    <source>
        <dbReference type="Proteomes" id="UP000195043"/>
    </source>
</evidence>
<evidence type="ECO:0000256" key="1">
    <source>
        <dbReference type="ARBA" id="ARBA00023015"/>
    </source>
</evidence>
<dbReference type="InterPro" id="IPR050661">
    <property type="entry name" value="BglG_antiterminators"/>
</dbReference>
<organism evidence="4 5">
    <name type="scientific">Candidatus Enterococcus testudinis</name>
    <dbReference type="NCBI Taxonomy" id="1834191"/>
    <lineage>
        <taxon>Bacteria</taxon>
        <taxon>Bacillati</taxon>
        <taxon>Bacillota</taxon>
        <taxon>Bacilli</taxon>
        <taxon>Lactobacillales</taxon>
        <taxon>Enterococcaceae</taxon>
        <taxon>Enterococcus</taxon>
    </lineage>
</organism>
<dbReference type="PANTHER" id="PTHR30185">
    <property type="entry name" value="CRYPTIC BETA-GLUCOSIDE BGL OPERON ANTITERMINATOR"/>
    <property type="match status" value="1"/>
</dbReference>
<proteinExistence type="predicted"/>
<keyword evidence="5" id="KW-1185">Reference proteome</keyword>
<evidence type="ECO:0000259" key="3">
    <source>
        <dbReference type="Pfam" id="PF05043"/>
    </source>
</evidence>
<reference evidence="4 5" key="1">
    <citation type="submission" date="2017-05" db="EMBL/GenBank/DDBJ databases">
        <title>The Genome Sequence of Enterococcus sp. 8G7_MSG3316.</title>
        <authorList>
            <consortium name="The Broad Institute Genomics Platform"/>
            <consortium name="The Broad Institute Genomic Center for Infectious Diseases"/>
            <person name="Earl A."/>
            <person name="Manson A."/>
            <person name="Schwartman J."/>
            <person name="Gilmore M."/>
            <person name="Abouelleil A."/>
            <person name="Cao P."/>
            <person name="Chapman S."/>
            <person name="Cusick C."/>
            <person name="Shea T."/>
            <person name="Young S."/>
            <person name="Neafsey D."/>
            <person name="Nusbaum C."/>
            <person name="Birren B."/>
        </authorList>
    </citation>
    <scope>NUCLEOTIDE SEQUENCE [LARGE SCALE GENOMIC DNA]</scope>
    <source>
        <strain evidence="4 5">8G7_MSG3316</strain>
    </source>
</reference>
<gene>
    <name evidence="4" type="ORF">A5886_001045</name>
</gene>
<accession>A0A242A4X6</accession>
<evidence type="ECO:0000256" key="2">
    <source>
        <dbReference type="ARBA" id="ARBA00023163"/>
    </source>
</evidence>
<dbReference type="STRING" id="1834191.A5886_001045"/>
<evidence type="ECO:0000313" key="4">
    <source>
        <dbReference type="EMBL" id="OTN75969.1"/>
    </source>
</evidence>
<dbReference type="PANTHER" id="PTHR30185:SF18">
    <property type="entry name" value="TRANSCRIPTIONAL REGULATOR MTLR"/>
    <property type="match status" value="1"/>
</dbReference>
<comment type="caution">
    <text evidence="4">The sequence shown here is derived from an EMBL/GenBank/DDBJ whole genome shotgun (WGS) entry which is preliminary data.</text>
</comment>
<keyword evidence="1" id="KW-0805">Transcription regulation</keyword>